<dbReference type="SUPFAM" id="SSF54534">
    <property type="entry name" value="FKBP-like"/>
    <property type="match status" value="1"/>
</dbReference>
<dbReference type="AlphaFoldDB" id="A0A1G2CPT6"/>
<dbReference type="GO" id="GO:0006354">
    <property type="term" value="P:DNA-templated transcription elongation"/>
    <property type="evidence" value="ECO:0007669"/>
    <property type="project" value="TreeGrafter"/>
</dbReference>
<keyword evidence="4 8" id="KW-0238">DNA-binding</keyword>
<dbReference type="InterPro" id="IPR036805">
    <property type="entry name" value="Tscrpt_elong_fac_GreA/B_N_sf"/>
</dbReference>
<protein>
    <recommendedName>
        <fullName evidence="2 8">Transcription elongation factor GreA</fullName>
    </recommendedName>
    <alternativeName>
        <fullName evidence="7 8">Transcript cleavage factor GreA</fullName>
    </alternativeName>
</protein>
<dbReference type="NCBIfam" id="NF001263">
    <property type="entry name" value="PRK00226.1-4"/>
    <property type="match status" value="1"/>
</dbReference>
<evidence type="ECO:0000256" key="7">
    <source>
        <dbReference type="ARBA" id="ARBA00030776"/>
    </source>
</evidence>
<comment type="similarity">
    <text evidence="1 8 9">Belongs to the GreA/GreB family.</text>
</comment>
<dbReference type="FunFam" id="3.10.50.30:FF:000001">
    <property type="entry name" value="Transcription elongation factor GreA"/>
    <property type="match status" value="1"/>
</dbReference>
<dbReference type="GO" id="GO:0003746">
    <property type="term" value="F:translation elongation factor activity"/>
    <property type="evidence" value="ECO:0007669"/>
    <property type="project" value="UniProtKB-KW"/>
</dbReference>
<feature type="domain" description="Transcription elongation factor GreA/GreB N-terminal" evidence="11">
    <location>
        <begin position="7"/>
        <end position="76"/>
    </location>
</feature>
<dbReference type="Pfam" id="PF01272">
    <property type="entry name" value="GreA_GreB"/>
    <property type="match status" value="1"/>
</dbReference>
<comment type="caution">
    <text evidence="12">The sequence shown here is derived from an EMBL/GenBank/DDBJ whole genome shotgun (WGS) entry which is preliminary data.</text>
</comment>
<dbReference type="InterPro" id="IPR023459">
    <property type="entry name" value="Tscrpt_elong_fac_GreA/B_fam"/>
</dbReference>
<dbReference type="SUPFAM" id="SSF46557">
    <property type="entry name" value="GreA transcript cleavage protein, N-terminal domain"/>
    <property type="match status" value="1"/>
</dbReference>
<evidence type="ECO:0000313" key="13">
    <source>
        <dbReference type="Proteomes" id="UP000178599"/>
    </source>
</evidence>
<evidence type="ECO:0000313" key="12">
    <source>
        <dbReference type="EMBL" id="OGZ02760.1"/>
    </source>
</evidence>
<name>A0A1G2CPT6_9BACT</name>
<dbReference type="EMBL" id="MHLE01000020">
    <property type="protein sequence ID" value="OGZ02760.1"/>
    <property type="molecule type" value="Genomic_DNA"/>
</dbReference>
<dbReference type="InterPro" id="IPR028624">
    <property type="entry name" value="Tscrpt_elong_fac_GreA/B"/>
</dbReference>
<dbReference type="GO" id="GO:0070063">
    <property type="term" value="F:RNA polymerase binding"/>
    <property type="evidence" value="ECO:0007669"/>
    <property type="project" value="InterPro"/>
</dbReference>
<dbReference type="Gene3D" id="3.10.50.30">
    <property type="entry name" value="Transcription elongation factor, GreA/GreB, C-terminal domain"/>
    <property type="match status" value="1"/>
</dbReference>
<proteinExistence type="inferred from homology"/>
<keyword evidence="12" id="KW-0251">Elongation factor</keyword>
<evidence type="ECO:0000256" key="2">
    <source>
        <dbReference type="ARBA" id="ARBA00013729"/>
    </source>
</evidence>
<evidence type="ECO:0000256" key="6">
    <source>
        <dbReference type="ARBA" id="ARBA00024916"/>
    </source>
</evidence>
<evidence type="ECO:0000259" key="11">
    <source>
        <dbReference type="Pfam" id="PF03449"/>
    </source>
</evidence>
<evidence type="ECO:0000256" key="9">
    <source>
        <dbReference type="RuleBase" id="RU000556"/>
    </source>
</evidence>
<gene>
    <name evidence="8" type="primary">greA</name>
    <name evidence="12" type="ORF">A2390_02240</name>
</gene>
<dbReference type="Gene3D" id="1.10.287.180">
    <property type="entry name" value="Transcription elongation factor, GreA/GreB, N-terminal domain"/>
    <property type="match status" value="1"/>
</dbReference>
<dbReference type="HAMAP" id="MF_00105">
    <property type="entry name" value="GreA_GreB"/>
    <property type="match status" value="1"/>
</dbReference>
<dbReference type="GO" id="GO:0032784">
    <property type="term" value="P:regulation of DNA-templated transcription elongation"/>
    <property type="evidence" value="ECO:0007669"/>
    <property type="project" value="UniProtKB-UniRule"/>
</dbReference>
<sequence>MPDNKFYLSKERLEELEKEYRELVIEKRAEIAEKLKKAKEYGDLSENSEYTEAKDEQMAIEKRIADLEVILKNYEVIKKTGKKDAVEIGSKVSLEKKDGKKFTYTIVGSQEANPDEGKISNESIVGKALLGKKEGDEIAVETLNGKTSYKILNLE</sequence>
<evidence type="ECO:0000259" key="10">
    <source>
        <dbReference type="Pfam" id="PF01272"/>
    </source>
</evidence>
<dbReference type="PIRSF" id="PIRSF006092">
    <property type="entry name" value="GreA_GreB"/>
    <property type="match status" value="1"/>
</dbReference>
<evidence type="ECO:0000256" key="3">
    <source>
        <dbReference type="ARBA" id="ARBA00023015"/>
    </source>
</evidence>
<dbReference type="GO" id="GO:0003677">
    <property type="term" value="F:DNA binding"/>
    <property type="evidence" value="ECO:0007669"/>
    <property type="project" value="UniProtKB-UniRule"/>
</dbReference>
<organism evidence="12 13">
    <name type="scientific">Candidatus Liptonbacteria bacterium RIFOXYB1_FULL_36_10</name>
    <dbReference type="NCBI Taxonomy" id="1798654"/>
    <lineage>
        <taxon>Bacteria</taxon>
        <taxon>Candidatus Liptoniibacteriota</taxon>
    </lineage>
</organism>
<keyword evidence="5 8" id="KW-0804">Transcription</keyword>
<feature type="domain" description="Transcription elongation factor GreA/GreB C-terminal" evidence="10">
    <location>
        <begin position="83"/>
        <end position="154"/>
    </location>
</feature>
<reference evidence="12 13" key="1">
    <citation type="journal article" date="2016" name="Nat. Commun.">
        <title>Thousands of microbial genomes shed light on interconnected biogeochemical processes in an aquifer system.</title>
        <authorList>
            <person name="Anantharaman K."/>
            <person name="Brown C.T."/>
            <person name="Hug L.A."/>
            <person name="Sharon I."/>
            <person name="Castelle C.J."/>
            <person name="Probst A.J."/>
            <person name="Thomas B.C."/>
            <person name="Singh A."/>
            <person name="Wilkins M.J."/>
            <person name="Karaoz U."/>
            <person name="Brodie E.L."/>
            <person name="Williams K.H."/>
            <person name="Hubbard S.S."/>
            <person name="Banfield J.F."/>
        </authorList>
    </citation>
    <scope>NUCLEOTIDE SEQUENCE [LARGE SCALE GENOMIC DNA]</scope>
</reference>
<evidence type="ECO:0000256" key="8">
    <source>
        <dbReference type="HAMAP-Rule" id="MF_00105"/>
    </source>
</evidence>
<evidence type="ECO:0000256" key="5">
    <source>
        <dbReference type="ARBA" id="ARBA00023163"/>
    </source>
</evidence>
<dbReference type="InterPro" id="IPR001437">
    <property type="entry name" value="Tscrpt_elong_fac_GreA/B_C"/>
</dbReference>
<dbReference type="NCBIfam" id="TIGR01462">
    <property type="entry name" value="greA"/>
    <property type="match status" value="1"/>
</dbReference>
<evidence type="ECO:0000256" key="4">
    <source>
        <dbReference type="ARBA" id="ARBA00023125"/>
    </source>
</evidence>
<dbReference type="Proteomes" id="UP000178599">
    <property type="component" value="Unassembled WGS sequence"/>
</dbReference>
<dbReference type="FunFam" id="1.10.287.180:FF:000001">
    <property type="entry name" value="Transcription elongation factor GreA"/>
    <property type="match status" value="1"/>
</dbReference>
<comment type="function">
    <text evidence="6 8 9">Necessary for efficient RNA polymerase transcription elongation past template-encoded arresting sites. The arresting sites in DNA have the property of trapping a certain fraction of elongating RNA polymerases that pass through, resulting in locked ternary complexes. Cleavage of the nascent transcript by cleavage factors such as GreA or GreB allows the resumption of elongation from the new 3'terminus. GreA releases sequences of 2 to 3 nucleotides.</text>
</comment>
<dbReference type="InterPro" id="IPR022691">
    <property type="entry name" value="Tscrpt_elong_fac_GreA/B_N"/>
</dbReference>
<evidence type="ECO:0000256" key="1">
    <source>
        <dbReference type="ARBA" id="ARBA00008213"/>
    </source>
</evidence>
<dbReference type="InterPro" id="IPR036953">
    <property type="entry name" value="GreA/GreB_C_sf"/>
</dbReference>
<dbReference type="PANTHER" id="PTHR30437:SF4">
    <property type="entry name" value="TRANSCRIPTION ELONGATION FACTOR GREA"/>
    <property type="match status" value="1"/>
</dbReference>
<dbReference type="Pfam" id="PF03449">
    <property type="entry name" value="GreA_GreB_N"/>
    <property type="match status" value="1"/>
</dbReference>
<dbReference type="PANTHER" id="PTHR30437">
    <property type="entry name" value="TRANSCRIPTION ELONGATION FACTOR GREA"/>
    <property type="match status" value="1"/>
</dbReference>
<keyword evidence="3 8" id="KW-0805">Transcription regulation</keyword>
<dbReference type="InterPro" id="IPR006359">
    <property type="entry name" value="Tscrpt_elong_fac_GreA"/>
</dbReference>
<accession>A0A1G2CPT6</accession>
<keyword evidence="12" id="KW-0648">Protein biosynthesis</keyword>